<dbReference type="InParanoid" id="A0A251SDJ5"/>
<evidence type="ECO:0000256" key="2">
    <source>
        <dbReference type="ARBA" id="ARBA00022574"/>
    </source>
</evidence>
<dbReference type="InterPro" id="IPR015943">
    <property type="entry name" value="WD40/YVTN_repeat-like_dom_sf"/>
</dbReference>
<dbReference type="InterPro" id="IPR045183">
    <property type="entry name" value="Ebi-like"/>
</dbReference>
<evidence type="ECO:0000256" key="3">
    <source>
        <dbReference type="ARBA" id="ARBA00022737"/>
    </source>
</evidence>
<evidence type="ECO:0000256" key="1">
    <source>
        <dbReference type="ARBA" id="ARBA00004123"/>
    </source>
</evidence>
<keyword evidence="6" id="KW-1185">Reference proteome</keyword>
<organism evidence="5 6">
    <name type="scientific">Helianthus annuus</name>
    <name type="common">Common sunflower</name>
    <dbReference type="NCBI Taxonomy" id="4232"/>
    <lineage>
        <taxon>Eukaryota</taxon>
        <taxon>Viridiplantae</taxon>
        <taxon>Streptophyta</taxon>
        <taxon>Embryophyta</taxon>
        <taxon>Tracheophyta</taxon>
        <taxon>Spermatophyta</taxon>
        <taxon>Magnoliopsida</taxon>
        <taxon>eudicotyledons</taxon>
        <taxon>Gunneridae</taxon>
        <taxon>Pentapetalae</taxon>
        <taxon>asterids</taxon>
        <taxon>campanulids</taxon>
        <taxon>Asterales</taxon>
        <taxon>Asteraceae</taxon>
        <taxon>Asteroideae</taxon>
        <taxon>Heliantheae alliance</taxon>
        <taxon>Heliantheae</taxon>
        <taxon>Helianthus</taxon>
    </lineage>
</organism>
<dbReference type="GO" id="GO:0003714">
    <property type="term" value="F:transcription corepressor activity"/>
    <property type="evidence" value="ECO:0007669"/>
    <property type="project" value="InterPro"/>
</dbReference>
<dbReference type="AlphaFoldDB" id="A0A251SDJ5"/>
<dbReference type="PANTHER" id="PTHR22846">
    <property type="entry name" value="WD40 REPEAT PROTEIN"/>
    <property type="match status" value="1"/>
</dbReference>
<protein>
    <submittedName>
        <fullName evidence="5">Putative WD40-repeat-containing domain-containing protein</fullName>
    </submittedName>
</protein>
<proteinExistence type="predicted"/>
<evidence type="ECO:0000313" key="6">
    <source>
        <dbReference type="Proteomes" id="UP000215914"/>
    </source>
</evidence>
<gene>
    <name evidence="5" type="ORF">HannXRQ_Chr14g0428981</name>
</gene>
<evidence type="ECO:0000313" key="5">
    <source>
        <dbReference type="EMBL" id="OTF96934.1"/>
    </source>
</evidence>
<reference evidence="6" key="1">
    <citation type="journal article" date="2017" name="Nature">
        <title>The sunflower genome provides insights into oil metabolism, flowering and Asterid evolution.</title>
        <authorList>
            <person name="Badouin H."/>
            <person name="Gouzy J."/>
            <person name="Grassa C.J."/>
            <person name="Murat F."/>
            <person name="Staton S.E."/>
            <person name="Cottret L."/>
            <person name="Lelandais-Briere C."/>
            <person name="Owens G.L."/>
            <person name="Carrere S."/>
            <person name="Mayjonade B."/>
            <person name="Legrand L."/>
            <person name="Gill N."/>
            <person name="Kane N.C."/>
            <person name="Bowers J.E."/>
            <person name="Hubner S."/>
            <person name="Bellec A."/>
            <person name="Berard A."/>
            <person name="Berges H."/>
            <person name="Blanchet N."/>
            <person name="Boniface M.C."/>
            <person name="Brunel D."/>
            <person name="Catrice O."/>
            <person name="Chaidir N."/>
            <person name="Claudel C."/>
            <person name="Donnadieu C."/>
            <person name="Faraut T."/>
            <person name="Fievet G."/>
            <person name="Helmstetter N."/>
            <person name="King M."/>
            <person name="Knapp S.J."/>
            <person name="Lai Z."/>
            <person name="Le Paslier M.C."/>
            <person name="Lippi Y."/>
            <person name="Lorenzon L."/>
            <person name="Mandel J.R."/>
            <person name="Marage G."/>
            <person name="Marchand G."/>
            <person name="Marquand E."/>
            <person name="Bret-Mestries E."/>
            <person name="Morien E."/>
            <person name="Nambeesan S."/>
            <person name="Nguyen T."/>
            <person name="Pegot-Espagnet P."/>
            <person name="Pouilly N."/>
            <person name="Raftis F."/>
            <person name="Sallet E."/>
            <person name="Schiex T."/>
            <person name="Thomas J."/>
            <person name="Vandecasteele C."/>
            <person name="Vares D."/>
            <person name="Vear F."/>
            <person name="Vautrin S."/>
            <person name="Crespi M."/>
            <person name="Mangin B."/>
            <person name="Burke J.M."/>
            <person name="Salse J."/>
            <person name="Munos S."/>
            <person name="Vincourt P."/>
            <person name="Rieseberg L.H."/>
            <person name="Langlade N.B."/>
        </authorList>
    </citation>
    <scope>NUCLEOTIDE SEQUENCE [LARGE SCALE GENOMIC DNA]</scope>
    <source>
        <strain evidence="6">cv. SF193</strain>
    </source>
</reference>
<accession>A0A251SDJ5</accession>
<dbReference type="SUPFAM" id="SSF50978">
    <property type="entry name" value="WD40 repeat-like"/>
    <property type="match status" value="1"/>
</dbReference>
<name>A0A251SDJ5_HELAN</name>
<evidence type="ECO:0000256" key="4">
    <source>
        <dbReference type="ARBA" id="ARBA00023242"/>
    </source>
</evidence>
<dbReference type="EMBL" id="CM007903">
    <property type="protein sequence ID" value="OTF96934.1"/>
    <property type="molecule type" value="Genomic_DNA"/>
</dbReference>
<dbReference type="GO" id="GO:0005634">
    <property type="term" value="C:nucleus"/>
    <property type="evidence" value="ECO:0007669"/>
    <property type="project" value="UniProtKB-SubCell"/>
</dbReference>
<dbReference type="InterPro" id="IPR036322">
    <property type="entry name" value="WD40_repeat_dom_sf"/>
</dbReference>
<sequence>MAFVFRIRPCFNFGLLDSWRDIFISTDPYLCFSYFFPRVSIGSPQHVNQTRLATVAGPTSRHGQMLITSAPTLDVDWHNNVSFATCSIDNVIYVCKVGDYKPVKASVGHQVVIMFVS</sequence>
<comment type="subcellular location">
    <subcellularLocation>
        <location evidence="1">Nucleus</location>
    </subcellularLocation>
</comment>
<dbReference type="PANTHER" id="PTHR22846:SF2">
    <property type="entry name" value="F-BOX-LIKE_WD REPEAT-CONTAINING PROTEIN EBI"/>
    <property type="match status" value="1"/>
</dbReference>
<keyword evidence="3" id="KW-0677">Repeat</keyword>
<dbReference type="Proteomes" id="UP000215914">
    <property type="component" value="Chromosome 14"/>
</dbReference>
<dbReference type="STRING" id="4232.A0A251SDJ5"/>
<dbReference type="Gene3D" id="2.130.10.10">
    <property type="entry name" value="YVTN repeat-like/Quinoprotein amine dehydrogenase"/>
    <property type="match status" value="1"/>
</dbReference>
<keyword evidence="4" id="KW-0539">Nucleus</keyword>
<keyword evidence="2" id="KW-0853">WD repeat</keyword>